<dbReference type="Proteomes" id="UP001281761">
    <property type="component" value="Unassembled WGS sequence"/>
</dbReference>
<proteinExistence type="predicted"/>
<comment type="caution">
    <text evidence="1">The sequence shown here is derived from an EMBL/GenBank/DDBJ whole genome shotgun (WGS) entry which is preliminary data.</text>
</comment>
<keyword evidence="2" id="KW-1185">Reference proteome</keyword>
<gene>
    <name evidence="1" type="ORF">BLNAU_6035</name>
</gene>
<accession>A0ABQ9Y5S9</accession>
<evidence type="ECO:0000313" key="1">
    <source>
        <dbReference type="EMBL" id="KAK2959019.1"/>
    </source>
</evidence>
<protein>
    <submittedName>
        <fullName evidence="1">Uncharacterized protein</fullName>
    </submittedName>
</protein>
<dbReference type="EMBL" id="JARBJD010000033">
    <property type="protein sequence ID" value="KAK2959019.1"/>
    <property type="molecule type" value="Genomic_DNA"/>
</dbReference>
<dbReference type="InterPro" id="IPR011050">
    <property type="entry name" value="Pectin_lyase_fold/virulence"/>
</dbReference>
<sequence>MHDIVVLGCGTGWMVGVSAFVVLPLVGTSHSTNGIDLGDQMMNTGTVDNTSRQHLSMTGVGLSMNNQHFPIGTGPLFSFNTHYSIENINVDTCLEDSSLASMTSSSHVLPSHQMFGSDVCQRVVGSSVLKSTNHDSGTGMMSPNLGGNVMCLNTSFSSCIRSRNTPVDISFENITQTHIGRVISEYSSVTSESFTLCTFNEMTVDTNFGFGGSAIFHFQTWSPLSVKTCFFHKCSCTGVGDDGGAIEFNCVSNRQFPFSVSDSSFTDCSTADAGGSLIVSYASSTLIDKCFFEKSSASADGAAYIFSELVTISNCAFVDCAAKERSGTITVQGLTTLSLSFSQFRGCSSANDPNAKDLYVFDKDSTQITSKMITFCDSTSGAPNVFFNNGSQSDSALVPQISSTPTIKFVDVSFDGEDATVTIETDEEIHGTMGVLLDGSNVPRLVHVSFGQLSKLSSIGTAVVSSGANGILPSATYAHRRSTLAPFPRPRVDSAESTLKDWNTTEIVLRGAHFDEGLYWTLVEKEGNEWNITLTRSDSTTLMGTAPLHPSTADERLEWATEYEVAKVMWLQLDGQTEEVTLSDTITFTTSDAPIRITSADCSLGGDEQKSALVALTGFKLGGGKDFNVTVRKMEGSMPVGGEIVLSGTLSGASSSTTHTLSVVLFGTANPLLSFGTKYLIVNFAVDGVVSALDADVTFSVPPEPPRITGATCSLNGMNNLAIFELCGSALSSSGQTVVIAGASVEISSSGVIFNVTSTRCFVNFSIGSSENRSHVVFGGRYKVLSVGSESSSFVVKAGLFVDVPHPPRITTITTPNEVNSSCFVLTVSGSNLPSGQSFTIALTSGLSFEISFSSTSSGSSTLEVGGSGEVQYGTEYTIESIIRKEDGKDDEHILFLPTKFTTPLGPTLSSISCDFDSSNPDVVKVTLITSRMPTEDFTLTLKTTHLPTESIPLTITPSDLSSGFVLVEVYNKTNTLKYGREYAVAGMNSSSVIAVVSAKPFSTPDAPIRITSAGCSLGGDKQKSALLTLTGVKLGGEKDFNVTVRKMEGSMPVGGEIVLSGTLSGASSSNTHTLSVVIFGNPNTLLSFGTTYMITKFEVDGEISVVDSDVTFSVDSEPPRITCVISKQLTTDLSRMIVSLEGRVLLSRPGTVSLTDEVMTWESLSNVVLVDDTHCTAEFAVGEEETSDQLKFGETYTLMGSWTESSGFHVEDGITVVVPLPPRITSITPPIEVNSSTFVLSVSGEYLPSGRTFTTTLTSGHSFEIVFSSTSAGSSTIAIGGSEDVQYDTEYTIESIIRKEDGKDDERILFSSTPFRTPLGPTLYTNQCSSTG</sequence>
<name>A0ABQ9Y5S9_9EUKA</name>
<dbReference type="SUPFAM" id="SSF51126">
    <property type="entry name" value="Pectin lyase-like"/>
    <property type="match status" value="1"/>
</dbReference>
<evidence type="ECO:0000313" key="2">
    <source>
        <dbReference type="Proteomes" id="UP001281761"/>
    </source>
</evidence>
<reference evidence="1 2" key="1">
    <citation type="journal article" date="2022" name="bioRxiv">
        <title>Genomics of Preaxostyla Flagellates Illuminates Evolutionary Transitions and the Path Towards Mitochondrial Loss.</title>
        <authorList>
            <person name="Novak L.V.F."/>
            <person name="Treitli S.C."/>
            <person name="Pyrih J."/>
            <person name="Halakuc P."/>
            <person name="Pipaliya S.V."/>
            <person name="Vacek V."/>
            <person name="Brzon O."/>
            <person name="Soukal P."/>
            <person name="Eme L."/>
            <person name="Dacks J.B."/>
            <person name="Karnkowska A."/>
            <person name="Elias M."/>
            <person name="Hampl V."/>
        </authorList>
    </citation>
    <scope>NUCLEOTIDE SEQUENCE [LARGE SCALE GENOMIC DNA]</scope>
    <source>
        <strain evidence="1">NAU3</strain>
        <tissue evidence="1">Gut</tissue>
    </source>
</reference>
<organism evidence="1 2">
    <name type="scientific">Blattamonas nauphoetae</name>
    <dbReference type="NCBI Taxonomy" id="2049346"/>
    <lineage>
        <taxon>Eukaryota</taxon>
        <taxon>Metamonada</taxon>
        <taxon>Preaxostyla</taxon>
        <taxon>Oxymonadida</taxon>
        <taxon>Blattamonas</taxon>
    </lineage>
</organism>